<dbReference type="OrthoDB" id="957735at2759"/>
<keyword evidence="4" id="KW-0479">Metal-binding</keyword>
<dbReference type="InterPro" id="IPR017455">
    <property type="entry name" value="Znf_FYVE-rel"/>
</dbReference>
<comment type="subunit">
    <text evidence="8">Component of the ESCRT-0 complex composed of HSE1 and VPS27.</text>
</comment>
<feature type="compositionally biased region" description="Low complexity" evidence="10">
    <location>
        <begin position="352"/>
        <end position="370"/>
    </location>
</feature>
<feature type="region of interest" description="Disordered" evidence="10">
    <location>
        <begin position="303"/>
        <end position="379"/>
    </location>
</feature>
<protein>
    <recommendedName>
        <fullName evidence="3 8">Vacuolar protein sorting-associated protein 27</fullName>
    </recommendedName>
</protein>
<gene>
    <name evidence="13" type="ORF">FA13DRAFT_1450912</name>
</gene>
<dbReference type="CDD" id="cd16979">
    <property type="entry name" value="VHS_Vps27"/>
    <property type="match status" value="1"/>
</dbReference>
<feature type="compositionally biased region" description="Pro residues" evidence="10">
    <location>
        <begin position="612"/>
        <end position="625"/>
    </location>
</feature>
<comment type="function">
    <text evidence="8">Component of the ESCRT-0 complex which is the sorting receptor for ubiquitinated cargo proteins at the multivesicular body (MVB) and recruits ESCRT-I to the MVB outer membrane.</text>
</comment>
<feature type="compositionally biased region" description="Pro residues" evidence="10">
    <location>
        <begin position="564"/>
        <end position="585"/>
    </location>
</feature>
<dbReference type="InterPro" id="IPR017073">
    <property type="entry name" value="HGS/VPS27"/>
</dbReference>
<sequence>MGAAESAPLHLLNGTCAQRQLFSLSTLIMSGLGAWIWGTSQLDDAVDRATSELLPSGAEDIALNLEICDQIRSKSAPPKDAMRAIKRRLNHKNPNVQLLALSLSDVCVKNAGDPFLVEIASREFIDNLVSILKIPTLNGDVKNMILRLVQNWSTAFEGKSSLSYVGQVCETLKKEGYKFPPRDLTLANSAMTDTQTAPEWSDSDLCLGCRTPFTFTNRKHHCRNCGQVFDQACSSKTMPLPHYGITQEVRVCDGCFKKLTRKAEQARPPPPAPKKESRRHRPHGQDLEDAELQRAIELSLNETKGYTPSQPPPERWQASEPPIVDRSTRPTRVVDEEDDPDLKAAIEASLREASAPKASAPAPEPTSEYSTYQPTASALPPPPAIPHYELNPVETDSILTFNQTMEQVEAQGGRDLSRYPAVTDLYDKASGLRPKLALSLDDAGRKEELLTDMHSKLSEAVKLYDQILTHQVSQPRWRSAVASPSNAYQPATSGYHSTGYNNQWNAQMQPQATGSTQQTYAPAPPVEQVATQYASMTVSNEPQGQWAPQQQQYIASAPQMTPSAPAPVMSPPPTMIASPPPPPQFTTPSYMQQSAQYSSLPPVTFGQQQPASPIPIPQSPPPPPQQATSPAPSIESQASLTRSNTVAYASGPSVNQGLARSSTLGQRPVPQQYQPLRQQYQQQHYQQQQQLHQDQYRQSLLASAPAPPSAVLPSAPTAVPQFGSPYGVEGNQERKEALLIDL</sequence>
<name>A0A4Y7TM26_COPMI</name>
<evidence type="ECO:0000256" key="3">
    <source>
        <dbReference type="ARBA" id="ARBA00017753"/>
    </source>
</evidence>
<feature type="domain" description="FYVE-type" evidence="11">
    <location>
        <begin position="200"/>
        <end position="260"/>
    </location>
</feature>
<dbReference type="PANTHER" id="PTHR46275:SF1">
    <property type="entry name" value="HEPATOCYTE GROWTH FACTOR-REGULATED TYROSINE KINASE SUBSTRATE"/>
    <property type="match status" value="1"/>
</dbReference>
<accession>A0A4Y7TM26</accession>
<evidence type="ECO:0000256" key="9">
    <source>
        <dbReference type="PROSITE-ProRule" id="PRU00091"/>
    </source>
</evidence>
<dbReference type="Gene3D" id="1.25.40.90">
    <property type="match status" value="1"/>
</dbReference>
<reference evidence="13 14" key="1">
    <citation type="journal article" date="2019" name="Nat. Ecol. Evol.">
        <title>Megaphylogeny resolves global patterns of mushroom evolution.</title>
        <authorList>
            <person name="Varga T."/>
            <person name="Krizsan K."/>
            <person name="Foldi C."/>
            <person name="Dima B."/>
            <person name="Sanchez-Garcia M."/>
            <person name="Sanchez-Ramirez S."/>
            <person name="Szollosi G.J."/>
            <person name="Szarkandi J.G."/>
            <person name="Papp V."/>
            <person name="Albert L."/>
            <person name="Andreopoulos W."/>
            <person name="Angelini C."/>
            <person name="Antonin V."/>
            <person name="Barry K.W."/>
            <person name="Bougher N.L."/>
            <person name="Buchanan P."/>
            <person name="Buyck B."/>
            <person name="Bense V."/>
            <person name="Catcheside P."/>
            <person name="Chovatia M."/>
            <person name="Cooper J."/>
            <person name="Damon W."/>
            <person name="Desjardin D."/>
            <person name="Finy P."/>
            <person name="Geml J."/>
            <person name="Haridas S."/>
            <person name="Hughes K."/>
            <person name="Justo A."/>
            <person name="Karasinski D."/>
            <person name="Kautmanova I."/>
            <person name="Kiss B."/>
            <person name="Kocsube S."/>
            <person name="Kotiranta H."/>
            <person name="LaButti K.M."/>
            <person name="Lechner B.E."/>
            <person name="Liimatainen K."/>
            <person name="Lipzen A."/>
            <person name="Lukacs Z."/>
            <person name="Mihaltcheva S."/>
            <person name="Morgado L.N."/>
            <person name="Niskanen T."/>
            <person name="Noordeloos M.E."/>
            <person name="Ohm R.A."/>
            <person name="Ortiz-Santana B."/>
            <person name="Ovrebo C."/>
            <person name="Racz N."/>
            <person name="Riley R."/>
            <person name="Savchenko A."/>
            <person name="Shiryaev A."/>
            <person name="Soop K."/>
            <person name="Spirin V."/>
            <person name="Szebenyi C."/>
            <person name="Tomsovsky M."/>
            <person name="Tulloss R.E."/>
            <person name="Uehling J."/>
            <person name="Grigoriev I.V."/>
            <person name="Vagvolgyi C."/>
            <person name="Papp T."/>
            <person name="Martin F.M."/>
            <person name="Miettinen O."/>
            <person name="Hibbett D.S."/>
            <person name="Nagy L.G."/>
        </authorList>
    </citation>
    <scope>NUCLEOTIDE SEQUENCE [LARGE SCALE GENOMIC DNA]</scope>
    <source>
        <strain evidence="13 14">FP101781</strain>
    </source>
</reference>
<comment type="caution">
    <text evidence="13">The sequence shown here is derived from an EMBL/GenBank/DDBJ whole genome shotgun (WGS) entry which is preliminary data.</text>
</comment>
<dbReference type="GO" id="GO:0035091">
    <property type="term" value="F:phosphatidylinositol binding"/>
    <property type="evidence" value="ECO:0007669"/>
    <property type="project" value="InterPro"/>
</dbReference>
<feature type="compositionally biased region" description="Low complexity" evidence="10">
    <location>
        <begin position="711"/>
        <end position="720"/>
    </location>
</feature>
<comment type="similarity">
    <text evidence="2 8">Belongs to the VPS27 family.</text>
</comment>
<feature type="compositionally biased region" description="Polar residues" evidence="10">
    <location>
        <begin position="586"/>
        <end position="601"/>
    </location>
</feature>
<dbReference type="GO" id="GO:0032456">
    <property type="term" value="P:endocytic recycling"/>
    <property type="evidence" value="ECO:0007669"/>
    <property type="project" value="TreeGrafter"/>
</dbReference>
<dbReference type="AlphaFoldDB" id="A0A4Y7TM26"/>
<dbReference type="Gene3D" id="1.20.5.1940">
    <property type="match status" value="1"/>
</dbReference>
<keyword evidence="6 9" id="KW-0863">Zinc-finger</keyword>
<dbReference type="GO" id="GO:0007034">
    <property type="term" value="P:vacuolar transport"/>
    <property type="evidence" value="ECO:0007669"/>
    <property type="project" value="UniProtKB-ARBA"/>
</dbReference>
<feature type="region of interest" description="Disordered" evidence="10">
    <location>
        <begin position="262"/>
        <end position="286"/>
    </location>
</feature>
<dbReference type="GO" id="GO:0005769">
    <property type="term" value="C:early endosome"/>
    <property type="evidence" value="ECO:0007669"/>
    <property type="project" value="TreeGrafter"/>
</dbReference>
<dbReference type="InterPro" id="IPR008942">
    <property type="entry name" value="ENTH_VHS"/>
</dbReference>
<feature type="domain" description="VHS" evidence="12">
    <location>
        <begin position="59"/>
        <end position="180"/>
    </location>
</feature>
<feature type="compositionally biased region" description="Basic and acidic residues" evidence="10">
    <location>
        <begin position="731"/>
        <end position="742"/>
    </location>
</feature>
<dbReference type="Gene3D" id="6.10.140.100">
    <property type="match status" value="1"/>
</dbReference>
<dbReference type="GO" id="GO:0008270">
    <property type="term" value="F:zinc ion binding"/>
    <property type="evidence" value="ECO:0007669"/>
    <property type="project" value="UniProtKB-KW"/>
</dbReference>
<evidence type="ECO:0000313" key="14">
    <source>
        <dbReference type="Proteomes" id="UP000298030"/>
    </source>
</evidence>
<evidence type="ECO:0000256" key="1">
    <source>
        <dbReference type="ARBA" id="ARBA00004125"/>
    </source>
</evidence>
<evidence type="ECO:0000256" key="5">
    <source>
        <dbReference type="ARBA" id="ARBA00022753"/>
    </source>
</evidence>
<dbReference type="SUPFAM" id="SSF48464">
    <property type="entry name" value="ENTH/VHS domain"/>
    <property type="match status" value="1"/>
</dbReference>
<dbReference type="Pfam" id="PF02809">
    <property type="entry name" value="UIM"/>
    <property type="match status" value="2"/>
</dbReference>
<dbReference type="STRING" id="71717.A0A4Y7TM26"/>
<dbReference type="GO" id="GO:0043130">
    <property type="term" value="F:ubiquitin binding"/>
    <property type="evidence" value="ECO:0007669"/>
    <property type="project" value="InterPro"/>
</dbReference>
<dbReference type="PROSITE" id="PS50178">
    <property type="entry name" value="ZF_FYVE"/>
    <property type="match status" value="1"/>
</dbReference>
<evidence type="ECO:0000313" key="13">
    <source>
        <dbReference type="EMBL" id="TEB35236.1"/>
    </source>
</evidence>
<evidence type="ECO:0000259" key="12">
    <source>
        <dbReference type="PROSITE" id="PS50179"/>
    </source>
</evidence>
<dbReference type="Pfam" id="PF00790">
    <property type="entry name" value="VHS"/>
    <property type="match status" value="1"/>
</dbReference>
<dbReference type="GO" id="GO:0010008">
    <property type="term" value="C:endosome membrane"/>
    <property type="evidence" value="ECO:0007669"/>
    <property type="project" value="UniProtKB-SubCell"/>
</dbReference>
<organism evidence="13 14">
    <name type="scientific">Coprinellus micaceus</name>
    <name type="common">Glistening ink-cap mushroom</name>
    <name type="synonym">Coprinus micaceus</name>
    <dbReference type="NCBI Taxonomy" id="71717"/>
    <lineage>
        <taxon>Eukaryota</taxon>
        <taxon>Fungi</taxon>
        <taxon>Dikarya</taxon>
        <taxon>Basidiomycota</taxon>
        <taxon>Agaricomycotina</taxon>
        <taxon>Agaricomycetes</taxon>
        <taxon>Agaricomycetidae</taxon>
        <taxon>Agaricales</taxon>
        <taxon>Agaricineae</taxon>
        <taxon>Psathyrellaceae</taxon>
        <taxon>Coprinellus</taxon>
    </lineage>
</organism>
<dbReference type="SUPFAM" id="SSF57903">
    <property type="entry name" value="FYVE/PHD zinc finger"/>
    <property type="match status" value="1"/>
</dbReference>
<dbReference type="PROSITE" id="PS50330">
    <property type="entry name" value="UIM"/>
    <property type="match status" value="1"/>
</dbReference>
<evidence type="ECO:0000256" key="4">
    <source>
        <dbReference type="ARBA" id="ARBA00022723"/>
    </source>
</evidence>
<evidence type="ECO:0000256" key="7">
    <source>
        <dbReference type="ARBA" id="ARBA00022833"/>
    </source>
</evidence>
<dbReference type="Pfam" id="PF01363">
    <property type="entry name" value="FYVE"/>
    <property type="match status" value="1"/>
</dbReference>
<dbReference type="InterPro" id="IPR013083">
    <property type="entry name" value="Znf_RING/FYVE/PHD"/>
</dbReference>
<dbReference type="Proteomes" id="UP000298030">
    <property type="component" value="Unassembled WGS sequence"/>
</dbReference>
<dbReference type="InterPro" id="IPR000306">
    <property type="entry name" value="Znf_FYVE"/>
</dbReference>
<feature type="region of interest" description="Disordered" evidence="10">
    <location>
        <begin position="560"/>
        <end position="643"/>
    </location>
</feature>
<keyword evidence="14" id="KW-1185">Reference proteome</keyword>
<dbReference type="EMBL" id="QPFP01000008">
    <property type="protein sequence ID" value="TEB35236.1"/>
    <property type="molecule type" value="Genomic_DNA"/>
</dbReference>
<dbReference type="InterPro" id="IPR011011">
    <property type="entry name" value="Znf_FYVE_PHD"/>
</dbReference>
<evidence type="ECO:0000256" key="2">
    <source>
        <dbReference type="ARBA" id="ARBA00008597"/>
    </source>
</evidence>
<dbReference type="PANTHER" id="PTHR46275">
    <property type="entry name" value="HEPATOCYTE GROWTH FACTOR-REGULATED TYROSINE KINASE SUBSTRATE"/>
    <property type="match status" value="1"/>
</dbReference>
<evidence type="ECO:0000256" key="6">
    <source>
        <dbReference type="ARBA" id="ARBA00022771"/>
    </source>
</evidence>
<dbReference type="Gene3D" id="3.30.40.10">
    <property type="entry name" value="Zinc/RING finger domain, C3HC4 (zinc finger)"/>
    <property type="match status" value="1"/>
</dbReference>
<keyword evidence="5 8" id="KW-0967">Endosome</keyword>
<dbReference type="SMART" id="SM00288">
    <property type="entry name" value="VHS"/>
    <property type="match status" value="1"/>
</dbReference>
<feature type="region of interest" description="Disordered" evidence="10">
    <location>
        <begin position="697"/>
        <end position="742"/>
    </location>
</feature>
<keyword evidence="8" id="KW-0472">Membrane</keyword>
<dbReference type="SMART" id="SM00064">
    <property type="entry name" value="FYVE"/>
    <property type="match status" value="1"/>
</dbReference>
<evidence type="ECO:0000256" key="8">
    <source>
        <dbReference type="PIRNR" id="PIRNR036956"/>
    </source>
</evidence>
<dbReference type="InterPro" id="IPR003903">
    <property type="entry name" value="UIM_dom"/>
</dbReference>
<comment type="subcellular location">
    <subcellularLocation>
        <location evidence="1 8">Endosome membrane</location>
        <topology evidence="1 8">Peripheral membrane protein</topology>
        <orientation evidence="1 8">Cytoplasmic side</orientation>
    </subcellularLocation>
</comment>
<dbReference type="InterPro" id="IPR002014">
    <property type="entry name" value="VHS_dom"/>
</dbReference>
<evidence type="ECO:0000259" key="11">
    <source>
        <dbReference type="PROSITE" id="PS50178"/>
    </source>
</evidence>
<keyword evidence="7" id="KW-0862">Zinc</keyword>
<dbReference type="PROSITE" id="PS50179">
    <property type="entry name" value="VHS"/>
    <property type="match status" value="1"/>
</dbReference>
<dbReference type="PIRSF" id="PIRSF036956">
    <property type="entry name" value="Hrs_Vps27"/>
    <property type="match status" value="1"/>
</dbReference>
<dbReference type="GO" id="GO:0031623">
    <property type="term" value="P:receptor internalization"/>
    <property type="evidence" value="ECO:0007669"/>
    <property type="project" value="TreeGrafter"/>
</dbReference>
<proteinExistence type="inferred from homology"/>
<dbReference type="SMART" id="SM00726">
    <property type="entry name" value="UIM"/>
    <property type="match status" value="2"/>
</dbReference>
<evidence type="ECO:0000256" key="10">
    <source>
        <dbReference type="SAM" id="MobiDB-lite"/>
    </source>
</evidence>